<dbReference type="NCBIfam" id="TIGR01198">
    <property type="entry name" value="pgl"/>
    <property type="match status" value="1"/>
</dbReference>
<dbReference type="Pfam" id="PF01182">
    <property type="entry name" value="Glucosamine_iso"/>
    <property type="match status" value="1"/>
</dbReference>
<dbReference type="InterPro" id="IPR006148">
    <property type="entry name" value="Glc/Gal-6P_isomerase"/>
</dbReference>
<dbReference type="PANTHER" id="PTHR11054">
    <property type="entry name" value="6-PHOSPHOGLUCONOLACTONASE"/>
    <property type="match status" value="1"/>
</dbReference>
<evidence type="ECO:0000259" key="8">
    <source>
        <dbReference type="Pfam" id="PF01182"/>
    </source>
</evidence>
<dbReference type="GO" id="GO:0005975">
    <property type="term" value="P:carbohydrate metabolic process"/>
    <property type="evidence" value="ECO:0007669"/>
    <property type="project" value="UniProtKB-UniRule"/>
</dbReference>
<dbReference type="UniPathway" id="UPA00115">
    <property type="reaction ID" value="UER00409"/>
</dbReference>
<evidence type="ECO:0000256" key="4">
    <source>
        <dbReference type="ARBA" id="ARBA00010662"/>
    </source>
</evidence>
<dbReference type="InterPro" id="IPR005900">
    <property type="entry name" value="6-phosphogluconolactonase_DevB"/>
</dbReference>
<dbReference type="CDD" id="cd01400">
    <property type="entry name" value="6PGL"/>
    <property type="match status" value="1"/>
</dbReference>
<reference evidence="9 10" key="1">
    <citation type="journal article" date="2019" name="Nat. Microbiol.">
        <title>Mediterranean grassland soil C-N compound turnover is dependent on rainfall and depth, and is mediated by genomically divergent microorganisms.</title>
        <authorList>
            <person name="Diamond S."/>
            <person name="Andeer P.F."/>
            <person name="Li Z."/>
            <person name="Crits-Christoph A."/>
            <person name="Burstein D."/>
            <person name="Anantharaman K."/>
            <person name="Lane K.R."/>
            <person name="Thomas B.C."/>
            <person name="Pan C."/>
            <person name="Northen T.R."/>
            <person name="Banfield J.F."/>
        </authorList>
    </citation>
    <scope>NUCLEOTIDE SEQUENCE [LARGE SCALE GENOMIC DNA]</scope>
    <source>
        <strain evidence="9">WS_2</strain>
    </source>
</reference>
<dbReference type="Proteomes" id="UP000317716">
    <property type="component" value="Unassembled WGS sequence"/>
</dbReference>
<accession>A0A538SYS6</accession>
<dbReference type="GO" id="GO:0006098">
    <property type="term" value="P:pentose-phosphate shunt"/>
    <property type="evidence" value="ECO:0007669"/>
    <property type="project" value="UniProtKB-UniPathway"/>
</dbReference>
<dbReference type="EMBL" id="VBOS01000163">
    <property type="protein sequence ID" value="TMQ56539.1"/>
    <property type="molecule type" value="Genomic_DNA"/>
</dbReference>
<dbReference type="AlphaFoldDB" id="A0A538SYS6"/>
<comment type="function">
    <text evidence="2 7">Hydrolysis of 6-phosphogluconolactone to 6-phosphogluconate.</text>
</comment>
<evidence type="ECO:0000256" key="5">
    <source>
        <dbReference type="ARBA" id="ARBA00013198"/>
    </source>
</evidence>
<sequence length="235" mass="25105">MGSVRVFGDAAALADAAAEAVVVALAASLATLGRASLALSGGRTPVATYRKLASEQLRSRVDWSHARIFFADERAVPPGDATSNFRLARETLIDPLGIPPRNVHRMKGEYPDLEAAVEEYEAHLSEPIDALVLGVGEDGHVASLFPGSPLVGERARRVAYVLDSPKPPARRLTLTARALAEARKVLVLATGTEKAEAVARALEGDVEARELPARLVRDRDWYLDQAAAARLSARA</sequence>
<protein>
    <recommendedName>
        <fullName evidence="6 7">6-phosphogluconolactonase</fullName>
        <shortName evidence="7">6PGL</shortName>
        <ecNumber evidence="5 7">3.1.1.31</ecNumber>
    </recommendedName>
</protein>
<name>A0A538SYS6_UNCEI</name>
<comment type="pathway">
    <text evidence="3 7">Carbohydrate degradation; pentose phosphate pathway; D-ribulose 5-phosphate from D-glucose 6-phosphate (oxidative stage): step 2/3.</text>
</comment>
<keyword evidence="7 9" id="KW-0378">Hydrolase</keyword>
<evidence type="ECO:0000256" key="6">
    <source>
        <dbReference type="ARBA" id="ARBA00020337"/>
    </source>
</evidence>
<evidence type="ECO:0000256" key="2">
    <source>
        <dbReference type="ARBA" id="ARBA00002681"/>
    </source>
</evidence>
<dbReference type="GO" id="GO:0017057">
    <property type="term" value="F:6-phosphogluconolactonase activity"/>
    <property type="evidence" value="ECO:0007669"/>
    <property type="project" value="UniProtKB-UniRule"/>
</dbReference>
<dbReference type="InterPro" id="IPR039104">
    <property type="entry name" value="6PGL"/>
</dbReference>
<evidence type="ECO:0000313" key="10">
    <source>
        <dbReference type="Proteomes" id="UP000317716"/>
    </source>
</evidence>
<dbReference type="SUPFAM" id="SSF100950">
    <property type="entry name" value="NagB/RpiA/CoA transferase-like"/>
    <property type="match status" value="1"/>
</dbReference>
<organism evidence="9 10">
    <name type="scientific">Eiseniibacteriota bacterium</name>
    <dbReference type="NCBI Taxonomy" id="2212470"/>
    <lineage>
        <taxon>Bacteria</taxon>
        <taxon>Candidatus Eiseniibacteriota</taxon>
    </lineage>
</organism>
<comment type="caution">
    <text evidence="9">The sequence shown here is derived from an EMBL/GenBank/DDBJ whole genome shotgun (WGS) entry which is preliminary data.</text>
</comment>
<gene>
    <name evidence="7 9" type="primary">pgl</name>
    <name evidence="9" type="ORF">E6K72_04890</name>
</gene>
<proteinExistence type="inferred from homology"/>
<evidence type="ECO:0000256" key="3">
    <source>
        <dbReference type="ARBA" id="ARBA00004961"/>
    </source>
</evidence>
<dbReference type="Gene3D" id="3.40.50.1360">
    <property type="match status" value="1"/>
</dbReference>
<dbReference type="InterPro" id="IPR037171">
    <property type="entry name" value="NagB/RpiA_transferase-like"/>
</dbReference>
<dbReference type="EC" id="3.1.1.31" evidence="5 7"/>
<evidence type="ECO:0000313" key="9">
    <source>
        <dbReference type="EMBL" id="TMQ56539.1"/>
    </source>
</evidence>
<evidence type="ECO:0000256" key="7">
    <source>
        <dbReference type="RuleBase" id="RU365095"/>
    </source>
</evidence>
<comment type="catalytic activity">
    <reaction evidence="1 7">
        <text>6-phospho-D-glucono-1,5-lactone + H2O = 6-phospho-D-gluconate + H(+)</text>
        <dbReference type="Rhea" id="RHEA:12556"/>
        <dbReference type="ChEBI" id="CHEBI:15377"/>
        <dbReference type="ChEBI" id="CHEBI:15378"/>
        <dbReference type="ChEBI" id="CHEBI:57955"/>
        <dbReference type="ChEBI" id="CHEBI:58759"/>
        <dbReference type="EC" id="3.1.1.31"/>
    </reaction>
</comment>
<evidence type="ECO:0000256" key="1">
    <source>
        <dbReference type="ARBA" id="ARBA00000832"/>
    </source>
</evidence>
<dbReference type="PANTHER" id="PTHR11054:SF0">
    <property type="entry name" value="6-PHOSPHOGLUCONOLACTONASE"/>
    <property type="match status" value="1"/>
</dbReference>
<comment type="similarity">
    <text evidence="4 7">Belongs to the glucosamine/galactosamine-6-phosphate isomerase family. 6-phosphogluconolactonase subfamily.</text>
</comment>
<feature type="domain" description="Glucosamine/galactosamine-6-phosphate isomerase" evidence="8">
    <location>
        <begin position="9"/>
        <end position="218"/>
    </location>
</feature>